<keyword evidence="1" id="KW-1133">Transmembrane helix</keyword>
<dbReference type="AlphaFoldDB" id="A0A1J0KTE0"/>
<feature type="transmembrane region" description="Helical" evidence="1">
    <location>
        <begin position="61"/>
        <end position="84"/>
    </location>
</feature>
<feature type="domain" description="DUF2062" evidence="2">
    <location>
        <begin position="24"/>
        <end position="153"/>
    </location>
</feature>
<reference evidence="4" key="1">
    <citation type="submission" date="2014-10" db="EMBL/GenBank/DDBJ databases">
        <authorList>
            <person name="Kuske C.R."/>
            <person name="Challacombe J.F."/>
            <person name="Daligault H.E."/>
            <person name="Davenport K.W."/>
            <person name="Johnson S.L."/>
            <person name="Siddaramappa S."/>
            <person name="Petersen J.M."/>
        </authorList>
    </citation>
    <scope>NUCLEOTIDE SEQUENCE [LARGE SCALE GENOMIC DNA]</scope>
    <source>
        <strain evidence="4">CA97-1460</strain>
    </source>
</reference>
<sequence>MNIKRARKVIKLKKTVANTRGLSFIQARLLNKKFWSFSYGSVARALMIGMFWMMIPMPFQMIPAVVMSVYFRANIPIALICVWLSNPVTWLPIYFTNYLFGCYMLNIKINVIDWQSYAAYMIDHIHDFWKPLYLGSIVGGMILGGICFTLVYVVKFLRNIFKV</sequence>
<dbReference type="Proteomes" id="UP000182521">
    <property type="component" value="Chromosome"/>
</dbReference>
<feature type="transmembrane region" description="Helical" evidence="1">
    <location>
        <begin position="132"/>
        <end position="154"/>
    </location>
</feature>
<dbReference type="PANTHER" id="PTHR40547">
    <property type="entry name" value="SLL0298 PROTEIN"/>
    <property type="match status" value="1"/>
</dbReference>
<dbReference type="InterPro" id="IPR018639">
    <property type="entry name" value="DUF2062"/>
</dbReference>
<dbReference type="PANTHER" id="PTHR40547:SF1">
    <property type="entry name" value="SLL0298 PROTEIN"/>
    <property type="match status" value="1"/>
</dbReference>
<proteinExistence type="predicted"/>
<dbReference type="Pfam" id="PF09835">
    <property type="entry name" value="DUF2062"/>
    <property type="match status" value="1"/>
</dbReference>
<name>A0A1J0KTE0_9GAMM</name>
<feature type="transmembrane region" description="Helical" evidence="1">
    <location>
        <begin position="34"/>
        <end position="55"/>
    </location>
</feature>
<feature type="transmembrane region" description="Helical" evidence="1">
    <location>
        <begin position="91"/>
        <end position="112"/>
    </location>
</feature>
<keyword evidence="4" id="KW-1185">Reference proteome</keyword>
<evidence type="ECO:0000259" key="2">
    <source>
        <dbReference type="Pfam" id="PF09835"/>
    </source>
</evidence>
<dbReference type="EMBL" id="CP009654">
    <property type="protein sequence ID" value="APC97048.1"/>
    <property type="molecule type" value="Genomic_DNA"/>
</dbReference>
<keyword evidence="1" id="KW-0812">Transmembrane</keyword>
<evidence type="ECO:0000256" key="1">
    <source>
        <dbReference type="SAM" id="Phobius"/>
    </source>
</evidence>
<accession>A0A1J0KTE0</accession>
<evidence type="ECO:0000313" key="4">
    <source>
        <dbReference type="Proteomes" id="UP000182521"/>
    </source>
</evidence>
<protein>
    <recommendedName>
        <fullName evidence="2">DUF2062 domain-containing protein</fullName>
    </recommendedName>
</protein>
<dbReference type="STRING" id="1542390.KX01_55"/>
<gene>
    <name evidence="3" type="ORF">KX01_55</name>
</gene>
<evidence type="ECO:0000313" key="3">
    <source>
        <dbReference type="EMBL" id="APC97048.1"/>
    </source>
</evidence>
<keyword evidence="1" id="KW-0472">Membrane</keyword>
<dbReference type="OrthoDB" id="9786029at2"/>
<dbReference type="RefSeq" id="WP_071663094.1">
    <property type="nucleotide sequence ID" value="NZ_CP009654.1"/>
</dbReference>
<dbReference type="KEGG" id="frc:KX01_55"/>
<organism evidence="3 4">
    <name type="scientific">Francisella frigiditurris</name>
    <dbReference type="NCBI Taxonomy" id="1542390"/>
    <lineage>
        <taxon>Bacteria</taxon>
        <taxon>Pseudomonadati</taxon>
        <taxon>Pseudomonadota</taxon>
        <taxon>Gammaproteobacteria</taxon>
        <taxon>Thiotrichales</taxon>
        <taxon>Francisellaceae</taxon>
        <taxon>Francisella</taxon>
    </lineage>
</organism>